<dbReference type="Gene3D" id="3.10.310.10">
    <property type="entry name" value="Diaminopimelate Epimerase, Chain A, domain 1"/>
    <property type="match status" value="2"/>
</dbReference>
<dbReference type="PANTHER" id="PTHR33442">
    <property type="entry name" value="TRANS-3-HYDROXY-L-PROLINE DEHYDRATASE"/>
    <property type="match status" value="1"/>
</dbReference>
<reference evidence="2" key="2">
    <citation type="submission" date="2020-09" db="EMBL/GenBank/DDBJ databases">
        <authorList>
            <person name="Sun Q."/>
            <person name="Kim S."/>
        </authorList>
    </citation>
    <scope>NUCLEOTIDE SEQUENCE</scope>
    <source>
        <strain evidence="2">KCTC 12988</strain>
    </source>
</reference>
<keyword evidence="3" id="KW-1185">Reference proteome</keyword>
<dbReference type="SUPFAM" id="SSF54506">
    <property type="entry name" value="Diaminopimelate epimerase-like"/>
    <property type="match status" value="1"/>
</dbReference>
<dbReference type="Pfam" id="PF05544">
    <property type="entry name" value="Pro_racemase"/>
    <property type="match status" value="1"/>
</dbReference>
<comment type="similarity">
    <text evidence="1">Belongs to the proline racemase family.</text>
</comment>
<sequence>MSAEQTNRPQRIRVVDSHTAGEPTRVVVDGGPKIPQAGAALAKEYLRDHADWMRCALLHEPRGFDAVVGAFLCEPADESCVAGVVFFNNAGYLNGCLHGTIGVVETLAHLGRIGPGSHKLESTVGVITAELAEDGRVTVSNVPSYRYLAKAAVDVPGYGEVTGDVAWGGNWFFLIEGQGPSVRQSQIEELTNFTWAVRQALDASVLRGKDGGLIDHVEVFAYPQSGVDADSQNFVMCPGKAYDRSPCGTGTSAKLACLAAEGKLAEGEVFRQAGILGTSFEGRYQRLDPETITPIVTGQAYITAESEFILREDDPYRYGVEYTA</sequence>
<dbReference type="SFLD" id="SFLDS00028">
    <property type="entry name" value="Proline_Racemase"/>
    <property type="match status" value="1"/>
</dbReference>
<organism evidence="2 3">
    <name type="scientific">Roseibacillus persicicus</name>
    <dbReference type="NCBI Taxonomy" id="454148"/>
    <lineage>
        <taxon>Bacteria</taxon>
        <taxon>Pseudomonadati</taxon>
        <taxon>Verrucomicrobiota</taxon>
        <taxon>Verrucomicrobiia</taxon>
        <taxon>Verrucomicrobiales</taxon>
        <taxon>Verrucomicrobiaceae</taxon>
        <taxon>Roseibacillus</taxon>
    </lineage>
</organism>
<comment type="caution">
    <text evidence="2">The sequence shown here is derived from an EMBL/GenBank/DDBJ whole genome shotgun (WGS) entry which is preliminary data.</text>
</comment>
<dbReference type="EMBL" id="BMXI01000003">
    <property type="protein sequence ID" value="GHC46070.1"/>
    <property type="molecule type" value="Genomic_DNA"/>
</dbReference>
<dbReference type="PIRSF" id="PIRSF029792">
    <property type="entry name" value="Pro_racemase"/>
    <property type="match status" value="1"/>
</dbReference>
<reference evidence="2" key="1">
    <citation type="journal article" date="2014" name="Int. J. Syst. Evol. Microbiol.">
        <title>Complete genome sequence of Corynebacterium casei LMG S-19264T (=DSM 44701T), isolated from a smear-ripened cheese.</title>
        <authorList>
            <consortium name="US DOE Joint Genome Institute (JGI-PGF)"/>
            <person name="Walter F."/>
            <person name="Albersmeier A."/>
            <person name="Kalinowski J."/>
            <person name="Ruckert C."/>
        </authorList>
    </citation>
    <scope>NUCLEOTIDE SEQUENCE</scope>
    <source>
        <strain evidence="2">KCTC 12988</strain>
    </source>
</reference>
<dbReference type="RefSeq" id="WP_189567812.1">
    <property type="nucleotide sequence ID" value="NZ_BMXI01000003.1"/>
</dbReference>
<proteinExistence type="inferred from homology"/>
<gene>
    <name evidence="2" type="ORF">GCM10007100_09460</name>
</gene>
<evidence type="ECO:0000313" key="3">
    <source>
        <dbReference type="Proteomes" id="UP000644507"/>
    </source>
</evidence>
<dbReference type="InterPro" id="IPR008794">
    <property type="entry name" value="Pro_racemase_fam"/>
</dbReference>
<protein>
    <submittedName>
        <fullName evidence="2">4-hydroxyproline 2-epimerase</fullName>
    </submittedName>
</protein>
<dbReference type="Proteomes" id="UP000644507">
    <property type="component" value="Unassembled WGS sequence"/>
</dbReference>
<evidence type="ECO:0000313" key="2">
    <source>
        <dbReference type="EMBL" id="GHC46070.1"/>
    </source>
</evidence>
<dbReference type="AlphaFoldDB" id="A0A918TI33"/>
<name>A0A918TI33_9BACT</name>
<accession>A0A918TI33</accession>
<dbReference type="PANTHER" id="PTHR33442:SF1">
    <property type="entry name" value="TRANS-3-HYDROXY-L-PROLINE DEHYDRATASE"/>
    <property type="match status" value="1"/>
</dbReference>
<evidence type="ECO:0000256" key="1">
    <source>
        <dbReference type="ARBA" id="ARBA00007529"/>
    </source>
</evidence>